<protein>
    <submittedName>
        <fullName evidence="2">Uncharacterized protein</fullName>
    </submittedName>
</protein>
<dbReference type="Proteomes" id="UP001184230">
    <property type="component" value="Unassembled WGS sequence"/>
</dbReference>
<sequence length="317" mass="34404">MFTRSSAHLQVPAFSRRAPASHPLQAQPGQQGRRFVNEAVLRVLQRSPWAAALAHNYRLQSPGECVANSEGMQENILGTLHDQRQVEIAGNGSGGGLLRQLQRRLGLDKAPELDREYRHDPTVEDIVATVELHGPCVLNLARMLPADQGGTQYAGHHAILVIGTFQAEGRHWAVALDGNDLQNNPVMEQVRAYADKYHAGNLDKITVSDLSAIQTQMERAGKSGDAGQLIYSLINLDSAVEKARQAYRAYMLDLARTGGYSDLPPITFPNSICVPTNTTVKGESMPEAMKRDLARLVGSGSLESSSPLKVQAPAGEL</sequence>
<proteinExistence type="predicted"/>
<evidence type="ECO:0000256" key="1">
    <source>
        <dbReference type="SAM" id="MobiDB-lite"/>
    </source>
</evidence>
<keyword evidence="3" id="KW-1185">Reference proteome</keyword>
<reference evidence="2 3" key="1">
    <citation type="submission" date="2023-07" db="EMBL/GenBank/DDBJ databases">
        <title>Sorghum-associated microbial communities from plants grown in Nebraska, USA.</title>
        <authorList>
            <person name="Schachtman D."/>
        </authorList>
    </citation>
    <scope>NUCLEOTIDE SEQUENCE [LARGE SCALE GENOMIC DNA]</scope>
    <source>
        <strain evidence="2 3">DS1781</strain>
    </source>
</reference>
<accession>A0ABU1ND52</accession>
<name>A0ABU1ND52_9BURK</name>
<evidence type="ECO:0000313" key="2">
    <source>
        <dbReference type="EMBL" id="MDR6535980.1"/>
    </source>
</evidence>
<comment type="caution">
    <text evidence="2">The sequence shown here is derived from an EMBL/GenBank/DDBJ whole genome shotgun (WGS) entry which is preliminary data.</text>
</comment>
<feature type="region of interest" description="Disordered" evidence="1">
    <location>
        <begin position="1"/>
        <end position="31"/>
    </location>
</feature>
<evidence type="ECO:0000313" key="3">
    <source>
        <dbReference type="Proteomes" id="UP001184230"/>
    </source>
</evidence>
<organism evidence="2 3">
    <name type="scientific">Variovorax soli</name>
    <dbReference type="NCBI Taxonomy" id="376815"/>
    <lineage>
        <taxon>Bacteria</taxon>
        <taxon>Pseudomonadati</taxon>
        <taxon>Pseudomonadota</taxon>
        <taxon>Betaproteobacteria</taxon>
        <taxon>Burkholderiales</taxon>
        <taxon>Comamonadaceae</taxon>
        <taxon>Variovorax</taxon>
    </lineage>
</organism>
<dbReference type="RefSeq" id="WP_309900557.1">
    <property type="nucleotide sequence ID" value="NZ_JAVDRF010000003.1"/>
</dbReference>
<gene>
    <name evidence="2" type="ORF">J2739_001750</name>
</gene>
<dbReference type="EMBL" id="JAVDRF010000003">
    <property type="protein sequence ID" value="MDR6535980.1"/>
    <property type="molecule type" value="Genomic_DNA"/>
</dbReference>